<feature type="domain" description="NodB homology" evidence="3">
    <location>
        <begin position="164"/>
        <end position="339"/>
    </location>
</feature>
<evidence type="ECO:0000259" key="3">
    <source>
        <dbReference type="PROSITE" id="PS51677"/>
    </source>
</evidence>
<dbReference type="InterPro" id="IPR050248">
    <property type="entry name" value="Polysacc_deacetylase_ArnD"/>
</dbReference>
<dbReference type="CDD" id="cd10950">
    <property type="entry name" value="CE4_BsYlxY_like"/>
    <property type="match status" value="1"/>
</dbReference>
<evidence type="ECO:0000313" key="5">
    <source>
        <dbReference type="Proteomes" id="UP001232445"/>
    </source>
</evidence>
<gene>
    <name evidence="4" type="ORF">J2S00_000081</name>
</gene>
<keyword evidence="2" id="KW-1133">Transmembrane helix</keyword>
<evidence type="ECO:0000256" key="1">
    <source>
        <dbReference type="SAM" id="MobiDB-lite"/>
    </source>
</evidence>
<reference evidence="4 5" key="1">
    <citation type="submission" date="2023-07" db="EMBL/GenBank/DDBJ databases">
        <title>Genomic Encyclopedia of Type Strains, Phase IV (KMG-IV): sequencing the most valuable type-strain genomes for metagenomic binning, comparative biology and taxonomic classification.</title>
        <authorList>
            <person name="Goeker M."/>
        </authorList>
    </citation>
    <scope>NUCLEOTIDE SEQUENCE [LARGE SCALE GENOMIC DNA]</scope>
    <source>
        <strain evidence="4 5">DSM 17740</strain>
    </source>
</reference>
<dbReference type="Gene3D" id="3.20.20.370">
    <property type="entry name" value="Glycoside hydrolase/deacetylase"/>
    <property type="match status" value="1"/>
</dbReference>
<dbReference type="RefSeq" id="WP_307334286.1">
    <property type="nucleotide sequence ID" value="NZ_JAUSUQ010000001.1"/>
</dbReference>
<dbReference type="EMBL" id="JAUSUQ010000001">
    <property type="protein sequence ID" value="MDQ0337311.1"/>
    <property type="molecule type" value="Genomic_DNA"/>
</dbReference>
<dbReference type="PANTHER" id="PTHR10587:SF80">
    <property type="entry name" value="CHITOOLIGOSACCHARIDE DEACETYLASE"/>
    <property type="match status" value="1"/>
</dbReference>
<organism evidence="4 5">
    <name type="scientific">Caldalkalibacillus uzonensis</name>
    <dbReference type="NCBI Taxonomy" id="353224"/>
    <lineage>
        <taxon>Bacteria</taxon>
        <taxon>Bacillati</taxon>
        <taxon>Bacillota</taxon>
        <taxon>Bacilli</taxon>
        <taxon>Bacillales</taxon>
        <taxon>Bacillaceae</taxon>
        <taxon>Caldalkalibacillus</taxon>
    </lineage>
</organism>
<protein>
    <submittedName>
        <fullName evidence="4">Sporulation protein (Polysaccharide deacetylase family)</fullName>
    </submittedName>
</protein>
<feature type="transmembrane region" description="Helical" evidence="2">
    <location>
        <begin position="12"/>
        <end position="33"/>
    </location>
</feature>
<evidence type="ECO:0000313" key="4">
    <source>
        <dbReference type="EMBL" id="MDQ0337311.1"/>
    </source>
</evidence>
<dbReference type="Proteomes" id="UP001232445">
    <property type="component" value="Unassembled WGS sequence"/>
</dbReference>
<evidence type="ECO:0000256" key="2">
    <source>
        <dbReference type="SAM" id="Phobius"/>
    </source>
</evidence>
<name>A0ABU0CLM1_9BACI</name>
<dbReference type="Pfam" id="PF01522">
    <property type="entry name" value="Polysacc_deac_1"/>
    <property type="match status" value="1"/>
</dbReference>
<dbReference type="InterPro" id="IPR011330">
    <property type="entry name" value="Glyco_hydro/deAcase_b/a-brl"/>
</dbReference>
<comment type="caution">
    <text evidence="4">The sequence shown here is derived from an EMBL/GenBank/DDBJ whole genome shotgun (WGS) entry which is preliminary data.</text>
</comment>
<dbReference type="InterPro" id="IPR002509">
    <property type="entry name" value="NODB_dom"/>
</dbReference>
<dbReference type="PANTHER" id="PTHR10587">
    <property type="entry name" value="GLYCOSYL TRANSFERASE-RELATED"/>
    <property type="match status" value="1"/>
</dbReference>
<sequence>MSVSKFEQGKKWLVGLCYGLTFMIVLALVNAPAVQSYIYTLKNPHVETATSVVLDSQAMGDTDSQDAGDKGRQHAGDRTDPLLKEIEALARTINEQPVNARIDRVWKAIPGYNGIEVDVAKSYELAKQTGKVRLEHLVINEVEPEVSLDDLPPAAIYRGNPKKPMVAFMVNVAWGTEYVPQMLDIFDDYQVRATFFLDGKWLSRNIEVAQEIVTRGHEIGNHAYSHPDMRRLSITEIHEEISKTEQLIQELGVRSRYFAPPAGAYDNRVVKVARELNMHTVMWTLDTVDWKKPAPSEIRARIVPYLENGSLILMHPTAPTVEALPSLIEGALQKELQAGSVAQVLSPERTIAIVRVE</sequence>
<proteinExistence type="predicted"/>
<feature type="region of interest" description="Disordered" evidence="1">
    <location>
        <begin position="57"/>
        <end position="78"/>
    </location>
</feature>
<keyword evidence="2" id="KW-0812">Transmembrane</keyword>
<accession>A0ABU0CLM1</accession>
<keyword evidence="5" id="KW-1185">Reference proteome</keyword>
<keyword evidence="2" id="KW-0472">Membrane</keyword>
<dbReference type="PROSITE" id="PS51677">
    <property type="entry name" value="NODB"/>
    <property type="match status" value="1"/>
</dbReference>
<dbReference type="SUPFAM" id="SSF88713">
    <property type="entry name" value="Glycoside hydrolase/deacetylase"/>
    <property type="match status" value="1"/>
</dbReference>
<feature type="compositionally biased region" description="Basic and acidic residues" evidence="1">
    <location>
        <begin position="67"/>
        <end position="78"/>
    </location>
</feature>